<accession>A0A8S5UNT2</accession>
<proteinExistence type="predicted"/>
<organism evidence="1">
    <name type="scientific">Podoviridae sp. ctG4L18</name>
    <dbReference type="NCBI Taxonomy" id="2825234"/>
    <lineage>
        <taxon>Viruses</taxon>
        <taxon>Duplodnaviria</taxon>
        <taxon>Heunggongvirae</taxon>
        <taxon>Uroviricota</taxon>
        <taxon>Caudoviricetes</taxon>
    </lineage>
</organism>
<sequence length="42" mass="4926">MFYNNRYNEVIFNVLSDDMQIVYNEMLGKFTSTLTIPFDGAI</sequence>
<protein>
    <submittedName>
        <fullName evidence="1">Uncharacterized protein</fullName>
    </submittedName>
</protein>
<evidence type="ECO:0000313" key="1">
    <source>
        <dbReference type="EMBL" id="DAF96127.1"/>
    </source>
</evidence>
<reference evidence="1" key="1">
    <citation type="journal article" date="2021" name="Proc. Natl. Acad. Sci. U.S.A.">
        <title>A Catalog of Tens of Thousands of Viruses from Human Metagenomes Reveals Hidden Associations with Chronic Diseases.</title>
        <authorList>
            <person name="Tisza M.J."/>
            <person name="Buck C.B."/>
        </authorList>
    </citation>
    <scope>NUCLEOTIDE SEQUENCE</scope>
    <source>
        <strain evidence="1">CtG4L18</strain>
    </source>
</reference>
<name>A0A8S5UNT2_9CAUD</name>
<dbReference type="EMBL" id="BK016114">
    <property type="protein sequence ID" value="DAF96127.1"/>
    <property type="molecule type" value="Genomic_DNA"/>
</dbReference>